<dbReference type="Proteomes" id="UP000728032">
    <property type="component" value="Unassembled WGS sequence"/>
</dbReference>
<dbReference type="Pfam" id="PF01650">
    <property type="entry name" value="Peptidase_C13"/>
    <property type="match status" value="1"/>
</dbReference>
<dbReference type="Gene3D" id="3.40.50.1460">
    <property type="match status" value="1"/>
</dbReference>
<dbReference type="GO" id="GO:0005773">
    <property type="term" value="C:vacuole"/>
    <property type="evidence" value="ECO:0007669"/>
    <property type="project" value="GOC"/>
</dbReference>
<dbReference type="CDD" id="cd21115">
    <property type="entry name" value="legumain_C"/>
    <property type="match status" value="1"/>
</dbReference>
<dbReference type="InterPro" id="IPR048501">
    <property type="entry name" value="Legum_prodom"/>
</dbReference>
<dbReference type="PIRSF" id="PIRSF019663">
    <property type="entry name" value="Legumain"/>
    <property type="match status" value="1"/>
</dbReference>
<sequence>SAIPLNEQLTQANDVTKWVLLCAGSNGWENYADQALVYRAYHMFRSYGIPEDHIIIFHYDDIANNKQNPTPGIVINEIGGPDVYKGVPKDYTGKDVTPKNFLGALTGDQQLADQGKKVIKSGPNDHIFAYFGDHGSNDLVSFATGILYAKDLNNALIDMHSKQKFAKLVFYIDTCHSGSMFYKHLPDNINVYAATSSLPTEDSWFWNYDKTRGTYLSAFFANNWLENDQNFDLTKETFQEQYTEELEHFLKARQYADNHMTEYVNSIQHLMANIATNAILHTKQELNNHKCYRKLVDTFNDNCFNLAQNTYLLRKMQIFVNICEQMDDSSDADIAVNRLIQHCKSNANQEFHKIL</sequence>
<gene>
    <name evidence="3" type="ORF">ONB1V03_LOCUS2853</name>
</gene>
<feature type="active site" evidence="2">
    <location>
        <position position="134"/>
    </location>
</feature>
<name>A0A7R9LIC5_9ACAR</name>
<feature type="active site" description="Nucleophile" evidence="2">
    <location>
        <position position="175"/>
    </location>
</feature>
<dbReference type="PANTHER" id="PTHR12000">
    <property type="entry name" value="HEMOGLOBINASE FAMILY MEMBER"/>
    <property type="match status" value="1"/>
</dbReference>
<dbReference type="GO" id="GO:0051603">
    <property type="term" value="P:proteolysis involved in protein catabolic process"/>
    <property type="evidence" value="ECO:0007669"/>
    <property type="project" value="TreeGrafter"/>
</dbReference>
<dbReference type="EMBL" id="CAJPVJ010000734">
    <property type="protein sequence ID" value="CAG2163270.1"/>
    <property type="molecule type" value="Genomic_DNA"/>
</dbReference>
<keyword evidence="4" id="KW-1185">Reference proteome</keyword>
<feature type="non-terminal residue" evidence="3">
    <location>
        <position position="1"/>
    </location>
</feature>
<dbReference type="EMBL" id="OC915559">
    <property type="protein sequence ID" value="CAD7640971.1"/>
    <property type="molecule type" value="Genomic_DNA"/>
</dbReference>
<dbReference type="OrthoDB" id="192611at2759"/>
<organism evidence="3">
    <name type="scientific">Oppiella nova</name>
    <dbReference type="NCBI Taxonomy" id="334625"/>
    <lineage>
        <taxon>Eukaryota</taxon>
        <taxon>Metazoa</taxon>
        <taxon>Ecdysozoa</taxon>
        <taxon>Arthropoda</taxon>
        <taxon>Chelicerata</taxon>
        <taxon>Arachnida</taxon>
        <taxon>Acari</taxon>
        <taxon>Acariformes</taxon>
        <taxon>Sarcoptiformes</taxon>
        <taxon>Oribatida</taxon>
        <taxon>Brachypylina</taxon>
        <taxon>Oppioidea</taxon>
        <taxon>Oppiidae</taxon>
        <taxon>Oppiella</taxon>
    </lineage>
</organism>
<proteinExistence type="inferred from homology"/>
<dbReference type="GO" id="GO:0004197">
    <property type="term" value="F:cysteine-type endopeptidase activity"/>
    <property type="evidence" value="ECO:0007669"/>
    <property type="project" value="TreeGrafter"/>
</dbReference>
<evidence type="ECO:0000256" key="1">
    <source>
        <dbReference type="ARBA" id="ARBA00009941"/>
    </source>
</evidence>
<dbReference type="InterPro" id="IPR001096">
    <property type="entry name" value="Peptidase_C13"/>
</dbReference>
<accession>A0A7R9LIC5</accession>
<reference evidence="3" key="1">
    <citation type="submission" date="2020-11" db="EMBL/GenBank/DDBJ databases">
        <authorList>
            <person name="Tran Van P."/>
        </authorList>
    </citation>
    <scope>NUCLEOTIDE SEQUENCE</scope>
</reference>
<evidence type="ECO:0008006" key="5">
    <source>
        <dbReference type="Google" id="ProtNLM"/>
    </source>
</evidence>
<evidence type="ECO:0000313" key="3">
    <source>
        <dbReference type="EMBL" id="CAD7640971.1"/>
    </source>
</evidence>
<dbReference type="PRINTS" id="PR00776">
    <property type="entry name" value="HEMOGLOBNASE"/>
</dbReference>
<dbReference type="GO" id="GO:0006624">
    <property type="term" value="P:vacuolar protein processing"/>
    <property type="evidence" value="ECO:0007669"/>
    <property type="project" value="TreeGrafter"/>
</dbReference>
<dbReference type="AlphaFoldDB" id="A0A7R9LIC5"/>
<evidence type="ECO:0000256" key="2">
    <source>
        <dbReference type="PIRSR" id="PIRSR019663-1"/>
    </source>
</evidence>
<comment type="similarity">
    <text evidence="1">Belongs to the peptidase C13 family.</text>
</comment>
<dbReference type="PANTHER" id="PTHR12000:SF42">
    <property type="entry name" value="LEGUMAIN"/>
    <property type="match status" value="1"/>
</dbReference>
<protein>
    <recommendedName>
        <fullName evidence="5">Legumain</fullName>
    </recommendedName>
</protein>
<feature type="non-terminal residue" evidence="3">
    <location>
        <position position="355"/>
    </location>
</feature>
<evidence type="ECO:0000313" key="4">
    <source>
        <dbReference type="Proteomes" id="UP000728032"/>
    </source>
</evidence>